<dbReference type="PANTHER" id="PTHR31236">
    <property type="entry name" value="BURP DOMAIN PROTEIN USPL1-LIKE"/>
    <property type="match status" value="1"/>
</dbReference>
<dbReference type="Pfam" id="PF03181">
    <property type="entry name" value="BURP"/>
    <property type="match status" value="1"/>
</dbReference>
<name>A0A5J9SCA6_9POAL</name>
<dbReference type="OrthoDB" id="654134at2759"/>
<evidence type="ECO:0000313" key="4">
    <source>
        <dbReference type="Proteomes" id="UP000324897"/>
    </source>
</evidence>
<keyword evidence="1" id="KW-0732">Signal</keyword>
<keyword evidence="4" id="KW-1185">Reference proteome</keyword>
<dbReference type="SMART" id="SM01045">
    <property type="entry name" value="BURP"/>
    <property type="match status" value="1"/>
</dbReference>
<feature type="signal peptide" evidence="1">
    <location>
        <begin position="1"/>
        <end position="22"/>
    </location>
</feature>
<evidence type="ECO:0000313" key="3">
    <source>
        <dbReference type="EMBL" id="TVT96927.1"/>
    </source>
</evidence>
<dbReference type="EMBL" id="RWGY01001113">
    <property type="protein sequence ID" value="TVT96927.1"/>
    <property type="molecule type" value="Genomic_DNA"/>
</dbReference>
<dbReference type="Proteomes" id="UP000324897">
    <property type="component" value="Unassembled WGS sequence"/>
</dbReference>
<dbReference type="InterPro" id="IPR004873">
    <property type="entry name" value="BURP_dom"/>
</dbReference>
<organism evidence="3 4">
    <name type="scientific">Eragrostis curvula</name>
    <name type="common">weeping love grass</name>
    <dbReference type="NCBI Taxonomy" id="38414"/>
    <lineage>
        <taxon>Eukaryota</taxon>
        <taxon>Viridiplantae</taxon>
        <taxon>Streptophyta</taxon>
        <taxon>Embryophyta</taxon>
        <taxon>Tracheophyta</taxon>
        <taxon>Spermatophyta</taxon>
        <taxon>Magnoliopsida</taxon>
        <taxon>Liliopsida</taxon>
        <taxon>Poales</taxon>
        <taxon>Poaceae</taxon>
        <taxon>PACMAD clade</taxon>
        <taxon>Chloridoideae</taxon>
        <taxon>Eragrostideae</taxon>
        <taxon>Eragrostidinae</taxon>
        <taxon>Eragrostis</taxon>
    </lineage>
</organism>
<evidence type="ECO:0000259" key="2">
    <source>
        <dbReference type="PROSITE" id="PS51277"/>
    </source>
</evidence>
<feature type="non-terminal residue" evidence="3">
    <location>
        <position position="1"/>
    </location>
</feature>
<feature type="chain" id="PRO_5023922617" description="BURP domain-containing protein" evidence="1">
    <location>
        <begin position="23"/>
        <end position="314"/>
    </location>
</feature>
<dbReference type="InterPro" id="IPR044816">
    <property type="entry name" value="BURP"/>
</dbReference>
<dbReference type="PANTHER" id="PTHR31236:SF24">
    <property type="entry name" value="BURP DOMAIN PROTEIN RD22"/>
    <property type="match status" value="1"/>
</dbReference>
<accession>A0A5J9SCA6</accession>
<sequence length="314" mass="33419">MYHPTALLLLVVVAATVVYGHAAADTPAAQFWEQSLPDSPMPTAVADLVRKGIDHSPLLEHYSALPSISSCVLVDNICSPRTVAETGLFFRQTQLRPGTIMTVSFPSADDEPAILPHDVAEKTPFANLDDVLATFHISPGSTAAAQVRDTLRRCQAPPLAGEIKSCTTSLETTVRSAVDDMIGGAGAGDGVVWAVASELPRGGLPRQPYVVRAVTPVHGDLYVACHKMPFPYAVYQCHMTKLGYEAHVVSLRGIHGGAAAAAADMLAYCHMDTSSWNPAHPAFEVLHTSPGGSPVCHFMPYADLGFVKKINVRA</sequence>
<dbReference type="AlphaFoldDB" id="A0A5J9SCA6"/>
<protein>
    <recommendedName>
        <fullName evidence="2">BURP domain-containing protein</fullName>
    </recommendedName>
</protein>
<evidence type="ECO:0000256" key="1">
    <source>
        <dbReference type="SAM" id="SignalP"/>
    </source>
</evidence>
<gene>
    <name evidence="3" type="ORF">EJB05_57848</name>
</gene>
<comment type="caution">
    <text evidence="3">The sequence shown here is derived from an EMBL/GenBank/DDBJ whole genome shotgun (WGS) entry which is preliminary data.</text>
</comment>
<dbReference type="PROSITE" id="PS51277">
    <property type="entry name" value="BURP"/>
    <property type="match status" value="1"/>
</dbReference>
<dbReference type="Gramene" id="TVT96927">
    <property type="protein sequence ID" value="TVT96927"/>
    <property type="gene ID" value="EJB05_57848"/>
</dbReference>
<proteinExistence type="predicted"/>
<feature type="domain" description="BURP" evidence="2">
    <location>
        <begin position="89"/>
        <end position="309"/>
    </location>
</feature>
<reference evidence="3 4" key="1">
    <citation type="journal article" date="2019" name="Sci. Rep.">
        <title>A high-quality genome of Eragrostis curvula grass provides insights into Poaceae evolution and supports new strategies to enhance forage quality.</title>
        <authorList>
            <person name="Carballo J."/>
            <person name="Santos B.A.C.M."/>
            <person name="Zappacosta D."/>
            <person name="Garbus I."/>
            <person name="Selva J.P."/>
            <person name="Gallo C.A."/>
            <person name="Diaz A."/>
            <person name="Albertini E."/>
            <person name="Caccamo M."/>
            <person name="Echenique V."/>
        </authorList>
    </citation>
    <scope>NUCLEOTIDE SEQUENCE [LARGE SCALE GENOMIC DNA]</scope>
    <source>
        <strain evidence="4">cv. Victoria</strain>
        <tissue evidence="3">Leaf</tissue>
    </source>
</reference>